<keyword evidence="4" id="KW-0808">Transferase</keyword>
<dbReference type="InterPro" id="IPR011009">
    <property type="entry name" value="Kinase-like_dom_sf"/>
</dbReference>
<dbReference type="PROSITE" id="PS50011">
    <property type="entry name" value="PROTEIN_KINASE_DOM"/>
    <property type="match status" value="1"/>
</dbReference>
<dbReference type="Gene3D" id="1.10.510.10">
    <property type="entry name" value="Transferase(Phosphotransferase) domain 1"/>
    <property type="match status" value="1"/>
</dbReference>
<dbReference type="SUPFAM" id="SSF56112">
    <property type="entry name" value="Protein kinase-like (PK-like)"/>
    <property type="match status" value="1"/>
</dbReference>
<keyword evidence="2 3" id="KW-0067">ATP-binding</keyword>
<evidence type="ECO:0000313" key="7">
    <source>
        <dbReference type="Proteomes" id="UP001470230"/>
    </source>
</evidence>
<feature type="domain" description="Protein kinase" evidence="5">
    <location>
        <begin position="18"/>
        <end position="259"/>
    </location>
</feature>
<dbReference type="SMART" id="SM00220">
    <property type="entry name" value="S_TKc"/>
    <property type="match status" value="1"/>
</dbReference>
<name>A0ABR2HIH2_9EUKA</name>
<comment type="caution">
    <text evidence="6">The sequence shown here is derived from an EMBL/GenBank/DDBJ whole genome shotgun (WGS) entry which is preliminary data.</text>
</comment>
<dbReference type="EMBL" id="JAPFFF010000028">
    <property type="protein sequence ID" value="KAK8846902.1"/>
    <property type="molecule type" value="Genomic_DNA"/>
</dbReference>
<evidence type="ECO:0000256" key="4">
    <source>
        <dbReference type="RuleBase" id="RU000304"/>
    </source>
</evidence>
<gene>
    <name evidence="6" type="ORF">M9Y10_019468</name>
</gene>
<accession>A0ABR2HIH2</accession>
<keyword evidence="4" id="KW-0418">Kinase</keyword>
<feature type="binding site" evidence="3">
    <location>
        <position position="51"/>
    </location>
    <ligand>
        <name>ATP</name>
        <dbReference type="ChEBI" id="CHEBI:30616"/>
    </ligand>
</feature>
<keyword evidence="7" id="KW-1185">Reference proteome</keyword>
<organism evidence="6 7">
    <name type="scientific">Tritrichomonas musculus</name>
    <dbReference type="NCBI Taxonomy" id="1915356"/>
    <lineage>
        <taxon>Eukaryota</taxon>
        <taxon>Metamonada</taxon>
        <taxon>Parabasalia</taxon>
        <taxon>Tritrichomonadida</taxon>
        <taxon>Tritrichomonadidae</taxon>
        <taxon>Tritrichomonas</taxon>
    </lineage>
</organism>
<comment type="similarity">
    <text evidence="4">Belongs to the protein kinase superfamily.</text>
</comment>
<dbReference type="InterPro" id="IPR000719">
    <property type="entry name" value="Prot_kinase_dom"/>
</dbReference>
<dbReference type="InterPro" id="IPR017441">
    <property type="entry name" value="Protein_kinase_ATP_BS"/>
</dbReference>
<protein>
    <recommendedName>
        <fullName evidence="5">Protein kinase domain-containing protein</fullName>
    </recommendedName>
</protein>
<evidence type="ECO:0000256" key="1">
    <source>
        <dbReference type="ARBA" id="ARBA00022741"/>
    </source>
</evidence>
<keyword evidence="1 3" id="KW-0547">Nucleotide-binding</keyword>
<evidence type="ECO:0000259" key="5">
    <source>
        <dbReference type="PROSITE" id="PS50011"/>
    </source>
</evidence>
<dbReference type="Proteomes" id="UP001470230">
    <property type="component" value="Unassembled WGS sequence"/>
</dbReference>
<evidence type="ECO:0000313" key="6">
    <source>
        <dbReference type="EMBL" id="KAK8846902.1"/>
    </source>
</evidence>
<dbReference type="PROSITE" id="PS00108">
    <property type="entry name" value="PROTEIN_KINASE_ST"/>
    <property type="match status" value="1"/>
</dbReference>
<dbReference type="PANTHER" id="PTHR24362:SF309">
    <property type="entry name" value="PROTEIN KINASE DOMAIN-CONTAINING PROTEIN"/>
    <property type="match status" value="1"/>
</dbReference>
<dbReference type="Pfam" id="PF00069">
    <property type="entry name" value="Pkinase"/>
    <property type="match status" value="1"/>
</dbReference>
<dbReference type="InterPro" id="IPR008271">
    <property type="entry name" value="Ser/Thr_kinase_AS"/>
</dbReference>
<sequence length="352" mass="41028">MNDVEVDQIKDFISQHGYEYQSFLGKGSYSSVILCQSRKYNKQFAMKRAIKRQILLQEYSTLISLNHPNIISLYDSFEDDFYKYLVMDYCPNGTLHEKKRLPYNKFIVYAKQILEGLSYCHSHNIAHRDIKPENIFLDQYDHVKIGDFGFAKQFDNNEKSKEKLGSITFLAPEMLTFQGVCPFKADIWALGITFFFMATGDYPFKSSCREDLQKLIINGDVNLNKYQVDQRVRFLINKMTIKDPKNRSTAEELLRLPIFSPELSKKTLLLSGCSRRNTYSLKFNNMSGLFTNNSSFFEQSQLKDHNNNNDNNNNNEEEKTPIALIDSHCVKSILIYPHIQKMKSHYLLSKPN</sequence>
<proteinExistence type="inferred from homology"/>
<evidence type="ECO:0000256" key="3">
    <source>
        <dbReference type="PROSITE-ProRule" id="PRU10141"/>
    </source>
</evidence>
<dbReference type="PANTHER" id="PTHR24362">
    <property type="entry name" value="SERINE/THREONINE-PROTEIN KINASE NEK"/>
    <property type="match status" value="1"/>
</dbReference>
<dbReference type="PROSITE" id="PS00107">
    <property type="entry name" value="PROTEIN_KINASE_ATP"/>
    <property type="match status" value="1"/>
</dbReference>
<keyword evidence="4" id="KW-0723">Serine/threonine-protein kinase</keyword>
<reference evidence="6 7" key="1">
    <citation type="submission" date="2024-04" db="EMBL/GenBank/DDBJ databases">
        <title>Tritrichomonas musculus Genome.</title>
        <authorList>
            <person name="Alves-Ferreira E."/>
            <person name="Grigg M."/>
            <person name="Lorenzi H."/>
            <person name="Galac M."/>
        </authorList>
    </citation>
    <scope>NUCLEOTIDE SEQUENCE [LARGE SCALE GENOMIC DNA]</scope>
    <source>
        <strain evidence="6 7">EAF2021</strain>
    </source>
</reference>
<evidence type="ECO:0000256" key="2">
    <source>
        <dbReference type="ARBA" id="ARBA00022840"/>
    </source>
</evidence>